<dbReference type="PANTHER" id="PTHR35516:SF11">
    <property type="entry name" value="CYTOCHROME B6-F COMPLEX SUBUNIT 5"/>
    <property type="match status" value="1"/>
</dbReference>
<dbReference type="AlphaFoldDB" id="A0A392VRG8"/>
<feature type="non-terminal residue" evidence="1">
    <location>
        <position position="1"/>
    </location>
</feature>
<name>A0A392VRG8_9FABA</name>
<reference evidence="1 2" key="1">
    <citation type="journal article" date="2018" name="Front. Plant Sci.">
        <title>Red Clover (Trifolium pratense) and Zigzag Clover (T. medium) - A Picture of Genomic Similarities and Differences.</title>
        <authorList>
            <person name="Dluhosova J."/>
            <person name="Istvanek J."/>
            <person name="Nedelnik J."/>
            <person name="Repkova J."/>
        </authorList>
    </citation>
    <scope>NUCLEOTIDE SEQUENCE [LARGE SCALE GENOMIC DNA]</scope>
    <source>
        <strain evidence="2">cv. 10/8</strain>
        <tissue evidence="1">Leaf</tissue>
    </source>
</reference>
<dbReference type="PANTHER" id="PTHR35516">
    <property type="entry name" value="CYTOCHROME B6-F COMPLEX SUBUNIT 5"/>
    <property type="match status" value="1"/>
</dbReference>
<keyword evidence="2" id="KW-1185">Reference proteome</keyword>
<dbReference type="Proteomes" id="UP000265520">
    <property type="component" value="Unassembled WGS sequence"/>
</dbReference>
<dbReference type="EMBL" id="LXQA011232891">
    <property type="protein sequence ID" value="MCI90019.1"/>
    <property type="molecule type" value="Genomic_DNA"/>
</dbReference>
<protein>
    <submittedName>
        <fullName evidence="1">Glucan 13-beta-glucosidase</fullName>
    </submittedName>
</protein>
<proteinExistence type="predicted"/>
<sequence length="67" mass="7499">VLIQDIEELLSHNNVSLCHTLGDGNQCADFFTKLGAYDADISIHVSPPEEILDILRSDTIETLFLRE</sequence>
<accession>A0A392VRG8</accession>
<evidence type="ECO:0000313" key="1">
    <source>
        <dbReference type="EMBL" id="MCI90019.1"/>
    </source>
</evidence>
<comment type="caution">
    <text evidence="1">The sequence shown here is derived from an EMBL/GenBank/DDBJ whole genome shotgun (WGS) entry which is preliminary data.</text>
</comment>
<evidence type="ECO:0000313" key="2">
    <source>
        <dbReference type="Proteomes" id="UP000265520"/>
    </source>
</evidence>
<organism evidence="1 2">
    <name type="scientific">Trifolium medium</name>
    <dbReference type="NCBI Taxonomy" id="97028"/>
    <lineage>
        <taxon>Eukaryota</taxon>
        <taxon>Viridiplantae</taxon>
        <taxon>Streptophyta</taxon>
        <taxon>Embryophyta</taxon>
        <taxon>Tracheophyta</taxon>
        <taxon>Spermatophyta</taxon>
        <taxon>Magnoliopsida</taxon>
        <taxon>eudicotyledons</taxon>
        <taxon>Gunneridae</taxon>
        <taxon>Pentapetalae</taxon>
        <taxon>rosids</taxon>
        <taxon>fabids</taxon>
        <taxon>Fabales</taxon>
        <taxon>Fabaceae</taxon>
        <taxon>Papilionoideae</taxon>
        <taxon>50 kb inversion clade</taxon>
        <taxon>NPAAA clade</taxon>
        <taxon>Hologalegina</taxon>
        <taxon>IRL clade</taxon>
        <taxon>Trifolieae</taxon>
        <taxon>Trifolium</taxon>
    </lineage>
</organism>